<evidence type="ECO:0000313" key="2">
    <source>
        <dbReference type="Proteomes" id="UP000070513"/>
    </source>
</evidence>
<gene>
    <name evidence="1" type="ORF">AU378_14320</name>
</gene>
<reference evidence="1 2" key="2">
    <citation type="journal article" date="2016" name="Genome Announc.">
        <title>Draft Genome Sequence of a Biocontrol Rhizobacterium, Chryseobacterium kwangjuense Strain KJ1R5, Isolated from Pepper (Capsicum annuum).</title>
        <authorList>
            <person name="Jeong J.J."/>
            <person name="Park H."/>
            <person name="Park B.H."/>
            <person name="Mannaa M."/>
            <person name="Sang M.K."/>
            <person name="Choi I.G."/>
            <person name="Kim K.D."/>
        </authorList>
    </citation>
    <scope>NUCLEOTIDE SEQUENCE [LARGE SCALE GENOMIC DNA]</scope>
    <source>
        <strain evidence="1 2">KJ1R5</strain>
    </source>
</reference>
<evidence type="ECO:0000313" key="1">
    <source>
        <dbReference type="EMBL" id="KXH83560.1"/>
    </source>
</evidence>
<dbReference type="Proteomes" id="UP000070513">
    <property type="component" value="Unassembled WGS sequence"/>
</dbReference>
<proteinExistence type="predicted"/>
<reference evidence="2" key="1">
    <citation type="submission" date="2015-12" db="EMBL/GenBank/DDBJ databases">
        <title>Genome sequence of a biocontrol rhizobacterium Chryseobacterium kwangjuense strain KJ1R5 isolated from pepper (Capsicum annuum L.).</title>
        <authorList>
            <person name="Jeong J.-J."/>
            <person name="Park H."/>
            <person name="Mannaa M."/>
            <person name="Sang M.K."/>
            <person name="Choi I.-G."/>
            <person name="Kim K.D."/>
        </authorList>
    </citation>
    <scope>NUCLEOTIDE SEQUENCE [LARGE SCALE GENOMIC DNA]</scope>
    <source>
        <strain evidence="2">KJ1R5</strain>
    </source>
</reference>
<sequence length="137" mass="15705">MYNNCISQCESTTQLSGTWTGKIEGYPIKFEILEKADNYFTFSFTNFQNEKFTILKSDISTNEKKEFVIDIKEAKFSSQRYENCVFSTGTITLSEVSHDNMRLNLKSVGPTCFISYDVLINMGDIKDVILTKDKSNK</sequence>
<name>A0A135WF78_9FLAO</name>
<accession>A0A135WF78</accession>
<dbReference type="EMBL" id="LPUR01000011">
    <property type="protein sequence ID" value="KXH83560.1"/>
    <property type="molecule type" value="Genomic_DNA"/>
</dbReference>
<organism evidence="1 2">
    <name type="scientific">Chryseobacterium kwangjuense</name>
    <dbReference type="NCBI Taxonomy" id="267125"/>
    <lineage>
        <taxon>Bacteria</taxon>
        <taxon>Pseudomonadati</taxon>
        <taxon>Bacteroidota</taxon>
        <taxon>Flavobacteriia</taxon>
        <taxon>Flavobacteriales</taxon>
        <taxon>Weeksellaceae</taxon>
        <taxon>Chryseobacterium group</taxon>
        <taxon>Chryseobacterium</taxon>
    </lineage>
</organism>
<evidence type="ECO:0008006" key="3">
    <source>
        <dbReference type="Google" id="ProtNLM"/>
    </source>
</evidence>
<protein>
    <recommendedName>
        <fullName evidence="3">Lipocalin-like domain-containing protein</fullName>
    </recommendedName>
</protein>
<dbReference type="AlphaFoldDB" id="A0A135WF78"/>
<comment type="caution">
    <text evidence="1">The sequence shown here is derived from an EMBL/GenBank/DDBJ whole genome shotgun (WGS) entry which is preliminary data.</text>
</comment>